<reference evidence="3 4" key="1">
    <citation type="submission" date="2024-03" db="EMBL/GenBank/DDBJ databases">
        <title>Draft genome sequence of Pseudonocardia sp. DW16-2.</title>
        <authorList>
            <person name="Duangmal K."/>
        </authorList>
    </citation>
    <scope>NUCLEOTIDE SEQUENCE [LARGE SCALE GENOMIC DNA]</scope>
    <source>
        <strain evidence="3 4">DW16-2</strain>
    </source>
</reference>
<organism evidence="3 4">
    <name type="scientific">Pseudonocardia spirodelae</name>
    <dbReference type="NCBI Taxonomy" id="3133431"/>
    <lineage>
        <taxon>Bacteria</taxon>
        <taxon>Bacillati</taxon>
        <taxon>Actinomycetota</taxon>
        <taxon>Actinomycetes</taxon>
        <taxon>Pseudonocardiales</taxon>
        <taxon>Pseudonocardiaceae</taxon>
        <taxon>Pseudonocardia</taxon>
    </lineage>
</organism>
<dbReference type="InterPro" id="IPR011009">
    <property type="entry name" value="Kinase-like_dom_sf"/>
</dbReference>
<gene>
    <name evidence="3" type="ORF">WJX68_01870</name>
</gene>
<sequence length="421" mass="46588">MEATPPELVLRNPGPGLIALPWTEPLADWDPARVPLRELPVGPSRHLVRFVEVDGALWALKDMPERIARREYDVLRRLEHQCLPAVRPAGFVNQPAHETAILVTRYLAGSWQYRRLFQRLPPNRPRQRARLFDAMISLLVELHRHGVFWGDCSLNNTLFTRDGQTLQAFLVDAETSEVHTDGLSDGQREHDVSILVENVAAGMIDLATALERPPEIIPQLIDEATALPERYRELWDALHTSPVFAFGDRYRVEGAIRELNELGFAVDEVSLLPVGDGRSRLHIAVGDRNYHSENLRRLTGLDVGEGQARILLGDLAAHRDWMQRRTGQEVAERAAARSWLAHCLDPGSARAHAALGGVGDPVQAYCDLLEVRWLLSERAGADVGTESALAALGGRAPTDSAAKMAVADTPTGQLPRITDAP</sequence>
<comment type="caution">
    <text evidence="3">The sequence shown here is derived from an EMBL/GenBank/DDBJ whole genome shotgun (WGS) entry which is preliminary data.</text>
</comment>
<proteinExistence type="predicted"/>
<accession>A0ABU8T128</accession>
<feature type="region of interest" description="Disordered" evidence="1">
    <location>
        <begin position="399"/>
        <end position="421"/>
    </location>
</feature>
<dbReference type="Gene3D" id="1.10.510.10">
    <property type="entry name" value="Transferase(Phosphotransferase) domain 1"/>
    <property type="match status" value="1"/>
</dbReference>
<dbReference type="Pfam" id="PF06293">
    <property type="entry name" value="Kdo"/>
    <property type="match status" value="1"/>
</dbReference>
<evidence type="ECO:0000256" key="1">
    <source>
        <dbReference type="SAM" id="MobiDB-lite"/>
    </source>
</evidence>
<keyword evidence="4" id="KW-1185">Reference proteome</keyword>
<dbReference type="EMBL" id="JBBJUP010000001">
    <property type="protein sequence ID" value="MEJ8277665.1"/>
    <property type="molecule type" value="Genomic_DNA"/>
</dbReference>
<evidence type="ECO:0000259" key="2">
    <source>
        <dbReference type="Pfam" id="PF13224"/>
    </source>
</evidence>
<evidence type="ECO:0000313" key="3">
    <source>
        <dbReference type="EMBL" id="MEJ8277665.1"/>
    </source>
</evidence>
<name>A0ABU8T128_9PSEU</name>
<dbReference type="Proteomes" id="UP001364211">
    <property type="component" value="Unassembled WGS sequence"/>
</dbReference>
<feature type="domain" description="DUF4032" evidence="2">
    <location>
        <begin position="233"/>
        <end position="390"/>
    </location>
</feature>
<evidence type="ECO:0000313" key="4">
    <source>
        <dbReference type="Proteomes" id="UP001364211"/>
    </source>
</evidence>
<dbReference type="RefSeq" id="WP_340285759.1">
    <property type="nucleotide sequence ID" value="NZ_JBBJUP010000001.1"/>
</dbReference>
<dbReference type="InterPro" id="IPR025111">
    <property type="entry name" value="DUF4032"/>
</dbReference>
<dbReference type="SUPFAM" id="SSF56112">
    <property type="entry name" value="Protein kinase-like (PK-like)"/>
    <property type="match status" value="1"/>
</dbReference>
<dbReference type="Pfam" id="PF13224">
    <property type="entry name" value="DUF4032"/>
    <property type="match status" value="1"/>
</dbReference>
<protein>
    <submittedName>
        <fullName evidence="3">DUF4032 domain-containing protein</fullName>
    </submittedName>
</protein>